<dbReference type="OrthoDB" id="941679at2759"/>
<evidence type="ECO:0000313" key="6">
    <source>
        <dbReference type="Proteomes" id="UP000593573"/>
    </source>
</evidence>
<gene>
    <name evidence="5" type="ORF">Goklo_020338</name>
</gene>
<keyword evidence="3" id="KW-0732">Signal</keyword>
<dbReference type="Proteomes" id="UP000593573">
    <property type="component" value="Unassembled WGS sequence"/>
</dbReference>
<keyword evidence="2" id="KW-0325">Glycoprotein</keyword>
<feature type="domain" description="X8" evidence="4">
    <location>
        <begin position="43"/>
        <end position="99"/>
    </location>
</feature>
<dbReference type="SMART" id="SM00768">
    <property type="entry name" value="X8"/>
    <property type="match status" value="1"/>
</dbReference>
<name>A0A7J8URJ5_9ROSI</name>
<evidence type="ECO:0000256" key="3">
    <source>
        <dbReference type="ARBA" id="ARBA00022729"/>
    </source>
</evidence>
<dbReference type="InterPro" id="IPR044788">
    <property type="entry name" value="X8_dom_prot"/>
</dbReference>
<reference evidence="5 6" key="1">
    <citation type="journal article" date="2019" name="Genome Biol. Evol.">
        <title>Insights into the evolution of the New World diploid cottons (Gossypium, subgenus Houzingenia) based on genome sequencing.</title>
        <authorList>
            <person name="Grover C.E."/>
            <person name="Arick M.A. 2nd"/>
            <person name="Thrash A."/>
            <person name="Conover J.L."/>
            <person name="Sanders W.S."/>
            <person name="Peterson D.G."/>
            <person name="Frelichowski J.E."/>
            <person name="Scheffler J.A."/>
            <person name="Scheffler B.E."/>
            <person name="Wendel J.F."/>
        </authorList>
    </citation>
    <scope>NUCLEOTIDE SEQUENCE [LARGE SCALE GENOMIC DNA]</scope>
    <source>
        <strain evidence="5">57</strain>
        <tissue evidence="5">Leaf</tissue>
    </source>
</reference>
<dbReference type="PANTHER" id="PTHR31044:SF135">
    <property type="entry name" value="X8 DOMAIN-CONTAINING PROTEIN"/>
    <property type="match status" value="1"/>
</dbReference>
<dbReference type="GO" id="GO:0098552">
    <property type="term" value="C:side of membrane"/>
    <property type="evidence" value="ECO:0007669"/>
    <property type="project" value="UniProtKB-KW"/>
</dbReference>
<dbReference type="AlphaFoldDB" id="A0A7J8URJ5"/>
<keyword evidence="2" id="KW-0449">Lipoprotein</keyword>
<dbReference type="PANTHER" id="PTHR31044">
    <property type="entry name" value="BETA-1,3 GLUCANASE"/>
    <property type="match status" value="1"/>
</dbReference>
<dbReference type="InterPro" id="IPR012946">
    <property type="entry name" value="X8"/>
</dbReference>
<keyword evidence="2" id="KW-0472">Membrane</keyword>
<sequence length="99" mass="11617">MTFWLIVFERNQYVRNNLSGKTPDLSFEPLLKPDNNVQHKRKVWCMVGRGANASELVLALLYACLEWNKTCDLIQPEKECFEPDSLVWHASYVFSSYWS</sequence>
<evidence type="ECO:0000259" key="4">
    <source>
        <dbReference type="SMART" id="SM00768"/>
    </source>
</evidence>
<dbReference type="EMBL" id="JABFAB010000007">
    <property type="protein sequence ID" value="MBA0653135.1"/>
    <property type="molecule type" value="Genomic_DNA"/>
</dbReference>
<organism evidence="5 6">
    <name type="scientific">Gossypium klotzschianum</name>
    <dbReference type="NCBI Taxonomy" id="34286"/>
    <lineage>
        <taxon>Eukaryota</taxon>
        <taxon>Viridiplantae</taxon>
        <taxon>Streptophyta</taxon>
        <taxon>Embryophyta</taxon>
        <taxon>Tracheophyta</taxon>
        <taxon>Spermatophyta</taxon>
        <taxon>Magnoliopsida</taxon>
        <taxon>eudicotyledons</taxon>
        <taxon>Gunneridae</taxon>
        <taxon>Pentapetalae</taxon>
        <taxon>rosids</taxon>
        <taxon>malvids</taxon>
        <taxon>Malvales</taxon>
        <taxon>Malvaceae</taxon>
        <taxon>Malvoideae</taxon>
        <taxon>Gossypium</taxon>
    </lineage>
</organism>
<accession>A0A7J8URJ5</accession>
<comment type="subcellular location">
    <subcellularLocation>
        <location evidence="1">Cell membrane</location>
        <topology evidence="1">Lipid-anchor</topology>
        <topology evidence="1">GPI-anchor</topology>
    </subcellularLocation>
</comment>
<proteinExistence type="predicted"/>
<keyword evidence="2" id="KW-0336">GPI-anchor</keyword>
<protein>
    <recommendedName>
        <fullName evidence="4">X8 domain-containing protein</fullName>
    </recommendedName>
</protein>
<dbReference type="GO" id="GO:0009506">
    <property type="term" value="C:plasmodesma"/>
    <property type="evidence" value="ECO:0007669"/>
    <property type="project" value="UniProtKB-ARBA"/>
</dbReference>
<evidence type="ECO:0000313" key="5">
    <source>
        <dbReference type="EMBL" id="MBA0653135.1"/>
    </source>
</evidence>
<dbReference type="Pfam" id="PF07983">
    <property type="entry name" value="X8"/>
    <property type="match status" value="1"/>
</dbReference>
<evidence type="ECO:0000256" key="1">
    <source>
        <dbReference type="ARBA" id="ARBA00004609"/>
    </source>
</evidence>
<comment type="caution">
    <text evidence="5">The sequence shown here is derived from an EMBL/GenBank/DDBJ whole genome shotgun (WGS) entry which is preliminary data.</text>
</comment>
<evidence type="ECO:0000256" key="2">
    <source>
        <dbReference type="ARBA" id="ARBA00022622"/>
    </source>
</evidence>
<dbReference type="GO" id="GO:0005886">
    <property type="term" value="C:plasma membrane"/>
    <property type="evidence" value="ECO:0007669"/>
    <property type="project" value="UniProtKB-SubCell"/>
</dbReference>
<keyword evidence="6" id="KW-1185">Reference proteome</keyword>